<dbReference type="PANTHER" id="PTHR43252">
    <property type="entry name" value="TRANSCRIPTIONAL REGULATOR YQJI"/>
    <property type="match status" value="1"/>
</dbReference>
<feature type="domain" description="Transcription regulator PadR N-terminal" evidence="1">
    <location>
        <begin position="12"/>
        <end position="81"/>
    </location>
</feature>
<protein>
    <submittedName>
        <fullName evidence="2">DNA-binding transcriptional regulator, PadR family</fullName>
    </submittedName>
</protein>
<dbReference type="SUPFAM" id="SSF46785">
    <property type="entry name" value="Winged helix' DNA-binding domain"/>
    <property type="match status" value="1"/>
</dbReference>
<dbReference type="EMBL" id="FMTS01000012">
    <property type="protein sequence ID" value="SCW84257.1"/>
    <property type="molecule type" value="Genomic_DNA"/>
</dbReference>
<dbReference type="PANTHER" id="PTHR43252:SF6">
    <property type="entry name" value="NEGATIVE TRANSCRIPTION REGULATOR PADR"/>
    <property type="match status" value="1"/>
</dbReference>
<evidence type="ECO:0000313" key="3">
    <source>
        <dbReference type="Proteomes" id="UP000199150"/>
    </source>
</evidence>
<sequence length="177" mass="19160">MPVAITTLGYALLGLIRAEPRTGYALRMVFETTPMGSYSSSPGSIYPALKGLEKQGLITAEAAGKRKSVLHITPEGRRQFETWLTAPMGAEEGIDTALLRFAFLNDYPDRQVTLDFLTAFNTVMAGRAAGLKGWLAGDEAKAMPLQARLAVLHGLRSLEASAQWASEAYVELKGEVK</sequence>
<dbReference type="Proteomes" id="UP000199150">
    <property type="component" value="Unassembled WGS sequence"/>
</dbReference>
<dbReference type="OrthoDB" id="9814826at2"/>
<evidence type="ECO:0000313" key="2">
    <source>
        <dbReference type="EMBL" id="SCW84257.1"/>
    </source>
</evidence>
<dbReference type="STRING" id="260084.SAMN02927928_0135"/>
<evidence type="ECO:0000259" key="1">
    <source>
        <dbReference type="Pfam" id="PF03551"/>
    </source>
</evidence>
<reference evidence="3" key="1">
    <citation type="submission" date="2016-10" db="EMBL/GenBank/DDBJ databases">
        <authorList>
            <person name="Varghese N."/>
            <person name="Submissions S."/>
        </authorList>
    </citation>
    <scope>NUCLEOTIDE SEQUENCE [LARGE SCALE GENOMIC DNA]</scope>
    <source>
        <strain evidence="3">CGMCC 1.3431</strain>
    </source>
</reference>
<keyword evidence="3" id="KW-1185">Reference proteome</keyword>
<dbReference type="InterPro" id="IPR036388">
    <property type="entry name" value="WH-like_DNA-bd_sf"/>
</dbReference>
<name>A0A1G4TSK4_9CAUL</name>
<accession>A0A1G4TSK4</accession>
<dbReference type="InterPro" id="IPR036390">
    <property type="entry name" value="WH_DNA-bd_sf"/>
</dbReference>
<gene>
    <name evidence="2" type="ORF">SAMN02927928_0135</name>
</gene>
<dbReference type="GO" id="GO:0003677">
    <property type="term" value="F:DNA binding"/>
    <property type="evidence" value="ECO:0007669"/>
    <property type="project" value="UniProtKB-KW"/>
</dbReference>
<dbReference type="InterPro" id="IPR005149">
    <property type="entry name" value="Tscrpt_reg_PadR_N"/>
</dbReference>
<proteinExistence type="predicted"/>
<organism evidence="2 3">
    <name type="scientific">Asticcacaulis taihuensis</name>
    <dbReference type="NCBI Taxonomy" id="260084"/>
    <lineage>
        <taxon>Bacteria</taxon>
        <taxon>Pseudomonadati</taxon>
        <taxon>Pseudomonadota</taxon>
        <taxon>Alphaproteobacteria</taxon>
        <taxon>Caulobacterales</taxon>
        <taxon>Caulobacteraceae</taxon>
        <taxon>Asticcacaulis</taxon>
    </lineage>
</organism>
<dbReference type="Gene3D" id="1.10.10.10">
    <property type="entry name" value="Winged helix-like DNA-binding domain superfamily/Winged helix DNA-binding domain"/>
    <property type="match status" value="1"/>
</dbReference>
<dbReference type="Pfam" id="PF03551">
    <property type="entry name" value="PadR"/>
    <property type="match status" value="1"/>
</dbReference>
<keyword evidence="2" id="KW-0238">DNA-binding</keyword>
<dbReference type="RefSeq" id="WP_090650889.1">
    <property type="nucleotide sequence ID" value="NZ_CBCRYE010000011.1"/>
</dbReference>
<dbReference type="AlphaFoldDB" id="A0A1G4TSK4"/>